<comment type="subcellular location">
    <subcellularLocation>
        <location evidence="1">Cell membrane</location>
        <topology evidence="1">Multi-pass membrane protein</topology>
    </subcellularLocation>
</comment>
<accession>W0RR11</accession>
<feature type="domain" description="ABC3 transporter permease C-terminal" evidence="8">
    <location>
        <begin position="374"/>
        <end position="488"/>
    </location>
</feature>
<dbReference type="RefSeq" id="WP_025414067.1">
    <property type="nucleotide sequence ID" value="NZ_CP007129.1"/>
</dbReference>
<evidence type="ECO:0000313" key="11">
    <source>
        <dbReference type="Proteomes" id="UP000019151"/>
    </source>
</evidence>
<dbReference type="OrthoDB" id="127482at2"/>
<feature type="transmembrane region" description="Helical" evidence="7">
    <location>
        <begin position="111"/>
        <end position="138"/>
    </location>
</feature>
<feature type="transmembrane region" description="Helical" evidence="7">
    <location>
        <begin position="514"/>
        <end position="534"/>
    </location>
</feature>
<dbReference type="GO" id="GO:0022857">
    <property type="term" value="F:transmembrane transporter activity"/>
    <property type="evidence" value="ECO:0007669"/>
    <property type="project" value="TreeGrafter"/>
</dbReference>
<keyword evidence="4 7" id="KW-1133">Transmembrane helix</keyword>
<feature type="domain" description="MacB-like periplasmic core" evidence="9">
    <location>
        <begin position="115"/>
        <end position="332"/>
    </location>
</feature>
<feature type="transmembrane region" description="Helical" evidence="7">
    <location>
        <begin position="857"/>
        <end position="877"/>
    </location>
</feature>
<evidence type="ECO:0000256" key="6">
    <source>
        <dbReference type="ARBA" id="ARBA00038076"/>
    </source>
</evidence>
<keyword evidence="2" id="KW-1003">Cell membrane</keyword>
<dbReference type="HOGENOM" id="CLU_009433_1_0_0"/>
<feature type="transmembrane region" description="Helical" evidence="7">
    <location>
        <begin position="767"/>
        <end position="791"/>
    </location>
</feature>
<organism evidence="10 11">
    <name type="scientific">Gemmatirosa kalamazoonensis</name>
    <dbReference type="NCBI Taxonomy" id="861299"/>
    <lineage>
        <taxon>Bacteria</taxon>
        <taxon>Pseudomonadati</taxon>
        <taxon>Gemmatimonadota</taxon>
        <taxon>Gemmatimonadia</taxon>
        <taxon>Gemmatimonadales</taxon>
        <taxon>Gemmatimonadaceae</taxon>
        <taxon>Gemmatirosa</taxon>
    </lineage>
</organism>
<dbReference type="NCBIfam" id="NF038403">
    <property type="entry name" value="perm_prefix_1"/>
    <property type="match status" value="1"/>
</dbReference>
<evidence type="ECO:0000256" key="4">
    <source>
        <dbReference type="ARBA" id="ARBA00022989"/>
    </source>
</evidence>
<feature type="domain" description="ABC3 transporter permease C-terminal" evidence="8">
    <location>
        <begin position="774"/>
        <end position="887"/>
    </location>
</feature>
<dbReference type="KEGG" id="gba:J421_5205"/>
<dbReference type="PANTHER" id="PTHR30572">
    <property type="entry name" value="MEMBRANE COMPONENT OF TRANSPORTER-RELATED"/>
    <property type="match status" value="1"/>
</dbReference>
<dbReference type="InterPro" id="IPR050250">
    <property type="entry name" value="Macrolide_Exporter_MacB"/>
</dbReference>
<dbReference type="GO" id="GO:0005886">
    <property type="term" value="C:plasma membrane"/>
    <property type="evidence" value="ECO:0007669"/>
    <property type="project" value="UniProtKB-SubCell"/>
</dbReference>
<keyword evidence="10" id="KW-0614">Plasmid</keyword>
<dbReference type="Pfam" id="PF02687">
    <property type="entry name" value="FtsX"/>
    <property type="match status" value="2"/>
</dbReference>
<evidence type="ECO:0000259" key="8">
    <source>
        <dbReference type="Pfam" id="PF02687"/>
    </source>
</evidence>
<dbReference type="InterPro" id="IPR003838">
    <property type="entry name" value="ABC3_permease_C"/>
</dbReference>
<evidence type="ECO:0000256" key="7">
    <source>
        <dbReference type="SAM" id="Phobius"/>
    </source>
</evidence>
<keyword evidence="11" id="KW-1185">Reference proteome</keyword>
<sequence>MSSPDRLPNGVRRLFRLPLSGRRRARADADAELEAFLEARVEQLVARGMSAADARAEALRRLGGATLDEARARLHHSAELREERMRASERLETARHDVRFALRRMRGEPGFATFATLIVALGVAATTAVFSVMSPLLLRPLPFREPERLVWIAGVNGPGLSGTTSRVFNLRDWRAQARSFEAMTAYFAFFEYGSDNLVGNGPPERLVGVGVAQDFLDVLGVRPQLGRNFVAEESVWNGRPAVILTHGFWTRRFAADPHIVGRAITLNNVPTTVVGVLPRSFDFASTFAPASRVDFLRPFPIVAETDRWGNTLSIIGRLKPGASVRTAQAELDLINTRLKQADPARWGLTAAVTGLQDHIAGDFRPALLLLAAGAALVLLVACANLSNLLLARAQFRHREMAVRSALGAGRRRLLGQLLVESIVLATAGGALGVLLAVAITRWVAGTSAVRIPLLGSVAVDARAAAFTVAVTLLTGLVVGIVPALQVSRGGEASTLRDAARGSSEGRGRGAARELLVVAEVAVACVLLVGGGLLARSFVRVMHVDLGFAPDGAVAWQLGTSREFANDSARVAFYESIVARVSAVPGVREVGLTDTPPLGRNRSWTIRAEGATYDKDWPEAFPRLVDARYLQAMRIPLVGGRYFTAADGAAAPHVVILNRTAAKTLFPGRDALGRSVLLGDHDSWRVVGVVADVRHQTLEEGAGSEMYLPFAQKPDFGTLVMVVRSPLPATSLAAGVAAAIRAADPAMPTDDFQPLGAVVDRAISPRRFVLQILGAFAATALLLAALGLYAVLSYTVSQRVRELGIRMALGESAASVRRRVVARTLALTAAGVVIGSAVAAAGARLIGSLLYGVGAADVPTFVGTAALLLATAALAGYLPARRASSTDPVEALRAS</sequence>
<keyword evidence="5 7" id="KW-0472">Membrane</keyword>
<evidence type="ECO:0000256" key="5">
    <source>
        <dbReference type="ARBA" id="ARBA00023136"/>
    </source>
</evidence>
<feature type="transmembrane region" description="Helical" evidence="7">
    <location>
        <begin position="463"/>
        <end position="484"/>
    </location>
</feature>
<dbReference type="InParanoid" id="W0RR11"/>
<name>W0RR11_9BACT</name>
<evidence type="ECO:0000259" key="9">
    <source>
        <dbReference type="Pfam" id="PF12704"/>
    </source>
</evidence>
<feature type="transmembrane region" description="Helical" evidence="7">
    <location>
        <begin position="417"/>
        <end position="443"/>
    </location>
</feature>
<evidence type="ECO:0000313" key="10">
    <source>
        <dbReference type="EMBL" id="AHG92740.1"/>
    </source>
</evidence>
<dbReference type="EMBL" id="CP007129">
    <property type="protein sequence ID" value="AHG92740.1"/>
    <property type="molecule type" value="Genomic_DNA"/>
</dbReference>
<dbReference type="Proteomes" id="UP000019151">
    <property type="component" value="Plasmid 1"/>
</dbReference>
<dbReference type="InterPro" id="IPR017800">
    <property type="entry name" value="ADOP"/>
</dbReference>
<reference evidence="10 11" key="1">
    <citation type="journal article" date="2014" name="Genome Announc.">
        <title>Genome Sequence and Methylome of Soil Bacterium Gemmatirosa kalamazoonensis KBS708T, a Member of the Rarely Cultivated Gemmatimonadetes Phylum.</title>
        <authorList>
            <person name="Debruyn J.M."/>
            <person name="Radosevich M."/>
            <person name="Wommack K.E."/>
            <person name="Polson S.W."/>
            <person name="Hauser L.J."/>
            <person name="Fawaz M.N."/>
            <person name="Korlach J."/>
            <person name="Tsai Y.C."/>
        </authorList>
    </citation>
    <scope>NUCLEOTIDE SEQUENCE [LARGE SCALE GENOMIC DNA]</scope>
    <source>
        <strain evidence="10 11">KBS708</strain>
        <plasmid evidence="11">Plasmid 1</plasmid>
    </source>
</reference>
<keyword evidence="3 7" id="KW-0812">Transmembrane</keyword>
<feature type="transmembrane region" description="Helical" evidence="7">
    <location>
        <begin position="824"/>
        <end position="845"/>
    </location>
</feature>
<dbReference type="Pfam" id="PF12704">
    <property type="entry name" value="MacB_PCD"/>
    <property type="match status" value="2"/>
</dbReference>
<feature type="domain" description="MacB-like periplasmic core" evidence="9">
    <location>
        <begin position="582"/>
        <end position="714"/>
    </location>
</feature>
<dbReference type="NCBIfam" id="TIGR03434">
    <property type="entry name" value="ADOP"/>
    <property type="match status" value="1"/>
</dbReference>
<protein>
    <submittedName>
        <fullName evidence="10">Permease</fullName>
    </submittedName>
</protein>
<feature type="transmembrane region" description="Helical" evidence="7">
    <location>
        <begin position="366"/>
        <end position="390"/>
    </location>
</feature>
<dbReference type="InterPro" id="IPR025857">
    <property type="entry name" value="MacB_PCD"/>
</dbReference>
<gene>
    <name evidence="10" type="ORF">J421_5205</name>
</gene>
<dbReference type="AlphaFoldDB" id="W0RR11"/>
<dbReference type="InterPro" id="IPR047928">
    <property type="entry name" value="Perm_prefix_1"/>
</dbReference>
<comment type="similarity">
    <text evidence="6">Belongs to the ABC-4 integral membrane protein family.</text>
</comment>
<dbReference type="PANTHER" id="PTHR30572:SF4">
    <property type="entry name" value="ABC TRANSPORTER PERMEASE YTRF"/>
    <property type="match status" value="1"/>
</dbReference>
<evidence type="ECO:0000256" key="1">
    <source>
        <dbReference type="ARBA" id="ARBA00004651"/>
    </source>
</evidence>
<geneLocation type="plasmid" evidence="10 11">
    <name>1</name>
</geneLocation>
<evidence type="ECO:0000256" key="2">
    <source>
        <dbReference type="ARBA" id="ARBA00022475"/>
    </source>
</evidence>
<proteinExistence type="inferred from homology"/>
<evidence type="ECO:0000256" key="3">
    <source>
        <dbReference type="ARBA" id="ARBA00022692"/>
    </source>
</evidence>